<feature type="domain" description="Heavy metal binding" evidence="4">
    <location>
        <begin position="45"/>
        <end position="71"/>
    </location>
</feature>
<dbReference type="InterPro" id="IPR058792">
    <property type="entry name" value="Beta-barrel_RND_2"/>
</dbReference>
<keyword evidence="9" id="KW-1185">Reference proteome</keyword>
<keyword evidence="3" id="KW-0732">Signal</keyword>
<dbReference type="InterPro" id="IPR058791">
    <property type="entry name" value="3HB_CusB"/>
</dbReference>
<name>A0ABS1BY80_9BACT</name>
<sequence length="436" mass="47831">MLVKWKNKSLILLLFGLLLATASCKKETATEHKEHATETEEGVIYTCPMHPEVTSDKPGRCPECNMFLEPKDVVLEQLIADPNRIVVSSQATVQAKSNTMNKQVQAEGIIAFDERQNNTVAAYFPGRIEELFVKYNYTFVRKGQPILSLYSPELLTAQQEFLFVLHAEDNALAEQARKRLRLLGLTESQLKTLEKTGKPQTKTTVYSPYEGFVRFTPEAATTSTTTQSPAAAGGSMGNMGAANTAPDAPVTQSTSVENPIREGQYVAKGQTLFQVNDLKKVWAILTLPAGIAGSVETGDKVTIRSQLLPDKTILGEVNFIESVVRQGQNQVTVRVYLANPDLKLKPNSLVQATIADENKQAVLTVPTSAVWSLGRRNIVWVRKTPAGNHSFSFEATEVQIGKQNGDYTEIISGLPDGAHVAKEAGYMTDSESFIRP</sequence>
<reference evidence="8 9" key="1">
    <citation type="submission" date="2020-12" db="EMBL/GenBank/DDBJ databases">
        <title>Bacterial novel species Adhaeribacter sp. BT258 isolated from soil.</title>
        <authorList>
            <person name="Jung H.-Y."/>
        </authorList>
    </citation>
    <scope>NUCLEOTIDE SEQUENCE [LARGE SCALE GENOMIC DNA]</scope>
    <source>
        <strain evidence="8 9">BT258</strain>
    </source>
</reference>
<feature type="compositionally biased region" description="Low complexity" evidence="2">
    <location>
        <begin position="218"/>
        <end position="245"/>
    </location>
</feature>
<dbReference type="InterPro" id="IPR051909">
    <property type="entry name" value="MFP_Cation_Efflux"/>
</dbReference>
<evidence type="ECO:0000259" key="6">
    <source>
        <dbReference type="Pfam" id="PF25954"/>
    </source>
</evidence>
<dbReference type="InterPro" id="IPR045800">
    <property type="entry name" value="HMBD"/>
</dbReference>
<evidence type="ECO:0000313" key="9">
    <source>
        <dbReference type="Proteomes" id="UP000644147"/>
    </source>
</evidence>
<dbReference type="EMBL" id="JAEHFX010000001">
    <property type="protein sequence ID" value="MBK0401857.1"/>
    <property type="molecule type" value="Genomic_DNA"/>
</dbReference>
<accession>A0ABS1BY80</accession>
<feature type="chain" id="PRO_5046423940" evidence="3">
    <location>
        <begin position="26"/>
        <end position="436"/>
    </location>
</feature>
<dbReference type="Gene3D" id="2.40.420.20">
    <property type="match status" value="1"/>
</dbReference>
<feature type="domain" description="CusB-like three alpha-helical bundle" evidence="5">
    <location>
        <begin position="153"/>
        <end position="201"/>
    </location>
</feature>
<dbReference type="Gene3D" id="2.40.30.170">
    <property type="match status" value="1"/>
</dbReference>
<feature type="region of interest" description="Disordered" evidence="2">
    <location>
        <begin position="218"/>
        <end position="253"/>
    </location>
</feature>
<feature type="domain" description="CzcB-like C-terminal circularly permuted SH3-like" evidence="7">
    <location>
        <begin position="363"/>
        <end position="424"/>
    </location>
</feature>
<dbReference type="Pfam" id="PF19335">
    <property type="entry name" value="HMBD"/>
    <property type="match status" value="1"/>
</dbReference>
<dbReference type="PROSITE" id="PS51257">
    <property type="entry name" value="PROKAR_LIPOPROTEIN"/>
    <property type="match status" value="1"/>
</dbReference>
<proteinExistence type="predicted"/>
<evidence type="ECO:0000259" key="5">
    <source>
        <dbReference type="Pfam" id="PF25869"/>
    </source>
</evidence>
<evidence type="ECO:0000256" key="1">
    <source>
        <dbReference type="ARBA" id="ARBA00022448"/>
    </source>
</evidence>
<evidence type="ECO:0000256" key="3">
    <source>
        <dbReference type="SAM" id="SignalP"/>
    </source>
</evidence>
<dbReference type="SUPFAM" id="SSF111369">
    <property type="entry name" value="HlyD-like secretion proteins"/>
    <property type="match status" value="1"/>
</dbReference>
<dbReference type="PANTHER" id="PTHR30097">
    <property type="entry name" value="CATION EFFLUX SYSTEM PROTEIN CUSB"/>
    <property type="match status" value="1"/>
</dbReference>
<evidence type="ECO:0000259" key="4">
    <source>
        <dbReference type="Pfam" id="PF19335"/>
    </source>
</evidence>
<dbReference type="Pfam" id="PF25954">
    <property type="entry name" value="Beta-barrel_RND_2"/>
    <property type="match status" value="1"/>
</dbReference>
<feature type="signal peptide" evidence="3">
    <location>
        <begin position="1"/>
        <end position="25"/>
    </location>
</feature>
<protein>
    <submittedName>
        <fullName evidence="8">Efflux RND transporter periplasmic adaptor subunit</fullName>
    </submittedName>
</protein>
<gene>
    <name evidence="8" type="ORF">I5M27_02605</name>
</gene>
<dbReference type="Pfam" id="PF25869">
    <property type="entry name" value="3HB_CusB"/>
    <property type="match status" value="1"/>
</dbReference>
<keyword evidence="1" id="KW-0813">Transport</keyword>
<dbReference type="Gene3D" id="6.10.140.730">
    <property type="match status" value="1"/>
</dbReference>
<evidence type="ECO:0000259" key="7">
    <source>
        <dbReference type="Pfam" id="PF25975"/>
    </source>
</evidence>
<dbReference type="Pfam" id="PF25975">
    <property type="entry name" value="CzcB_C"/>
    <property type="match status" value="1"/>
</dbReference>
<dbReference type="InterPro" id="IPR058649">
    <property type="entry name" value="CzcB_C"/>
</dbReference>
<feature type="domain" description="CusB-like beta-barrel" evidence="6">
    <location>
        <begin position="280"/>
        <end position="357"/>
    </location>
</feature>
<dbReference type="RefSeq" id="WP_200504460.1">
    <property type="nucleotide sequence ID" value="NZ_JAEHFX010000001.1"/>
</dbReference>
<evidence type="ECO:0000313" key="8">
    <source>
        <dbReference type="EMBL" id="MBK0401857.1"/>
    </source>
</evidence>
<dbReference type="PANTHER" id="PTHR30097:SF4">
    <property type="entry name" value="SLR6042 PROTEIN"/>
    <property type="match status" value="1"/>
</dbReference>
<organism evidence="8 9">
    <name type="scientific">Adhaeribacter terrigena</name>
    <dbReference type="NCBI Taxonomy" id="2793070"/>
    <lineage>
        <taxon>Bacteria</taxon>
        <taxon>Pseudomonadati</taxon>
        <taxon>Bacteroidota</taxon>
        <taxon>Cytophagia</taxon>
        <taxon>Cytophagales</taxon>
        <taxon>Hymenobacteraceae</taxon>
        <taxon>Adhaeribacter</taxon>
    </lineage>
</organism>
<evidence type="ECO:0000256" key="2">
    <source>
        <dbReference type="SAM" id="MobiDB-lite"/>
    </source>
</evidence>
<comment type="caution">
    <text evidence="8">The sequence shown here is derived from an EMBL/GenBank/DDBJ whole genome shotgun (WGS) entry which is preliminary data.</text>
</comment>
<dbReference type="Proteomes" id="UP000644147">
    <property type="component" value="Unassembled WGS sequence"/>
</dbReference>